<proteinExistence type="predicted"/>
<dbReference type="STRING" id="1434232.MAIT1_01919"/>
<evidence type="ECO:0000313" key="1">
    <source>
        <dbReference type="EMBL" id="OSM01868.1"/>
    </source>
</evidence>
<dbReference type="AlphaFoldDB" id="A0A1Y2K1I8"/>
<dbReference type="GO" id="GO:0005886">
    <property type="term" value="C:plasma membrane"/>
    <property type="evidence" value="ECO:0007669"/>
    <property type="project" value="TreeGrafter"/>
</dbReference>
<accession>A0A1Y2K1I8</accession>
<reference evidence="1 2" key="1">
    <citation type="journal article" date="2016" name="BMC Genomics">
        <title>Combined genomic and structural analyses of a cultured magnetotactic bacterium reveals its niche adaptation to a dynamic environment.</title>
        <authorList>
            <person name="Araujo A.C."/>
            <person name="Morillo V."/>
            <person name="Cypriano J."/>
            <person name="Teixeira L.C."/>
            <person name="Leao P."/>
            <person name="Lyra S."/>
            <person name="Almeida L.G."/>
            <person name="Bazylinski D.A."/>
            <person name="Vasconcellos A.T."/>
            <person name="Abreu F."/>
            <person name="Lins U."/>
        </authorList>
    </citation>
    <scope>NUCLEOTIDE SEQUENCE [LARGE SCALE GENOMIC DNA]</scope>
    <source>
        <strain evidence="1 2">IT-1</strain>
    </source>
</reference>
<keyword evidence="2" id="KW-1185">Reference proteome</keyword>
<dbReference type="EMBL" id="LVJN01000020">
    <property type="protein sequence ID" value="OSM01868.1"/>
    <property type="molecule type" value="Genomic_DNA"/>
</dbReference>
<evidence type="ECO:0000313" key="2">
    <source>
        <dbReference type="Proteomes" id="UP000194003"/>
    </source>
</evidence>
<name>A0A1Y2K1I8_9PROT</name>
<dbReference type="RefSeq" id="WP_085444377.1">
    <property type="nucleotide sequence ID" value="NZ_LVJN01000020.1"/>
</dbReference>
<evidence type="ECO:0008006" key="3">
    <source>
        <dbReference type="Google" id="ProtNLM"/>
    </source>
</evidence>
<dbReference type="GO" id="GO:0090313">
    <property type="term" value="P:regulation of protein targeting to membrane"/>
    <property type="evidence" value="ECO:0007669"/>
    <property type="project" value="TreeGrafter"/>
</dbReference>
<sequence length="740" mass="81107">MNRRAAIILLAAAVGLTVLGALSLGVMRMDAEKYRPQVLAILQQITGRAALVGEMDFLPTSGVTLRLKDVVIPSDDPKAPPLARIPLAEVGVGLTFLLGDKPHLSSITLVSPEFHHIQLKPINLLGAAQDKARESSQKLREALQPYVDQTSIGVFNIRRGSVTLIDRASPFKRTLRVAKLDLTARDLAPGHIANLRANAEVSKVPVTLTGQLGPLPADLDVRQMPILLNLEAKSVALGNLTELFPEIPPTAHAERGYASALIHGKLSDALSTRLRLEFDDLLLSDGRSDDPKAEPLHIDLAWRQQSTLWARPGDVGGELGESYLYIDSAPVARMSGRLQMAPAQRVDLRLNALKPMPVALLPQRWRDRIGLHTGLAQGRLHLQGGLPDNLSLRAELDLSDAAWALPPALEKPIGAPLTLRGHFSQSAGKVIADELTLTRRGGDILKFFGPLWPRTELRAVGQWKLEALPELFPRSAEWRIEGMAHLELGVTRDAERHWRVEGQAHAPTGAIMDLPWRRLAVRVQADENAISAPQLRFDALGGHFETALTLNLEQPPRRVLGQFSVQGVSLRQVDRAIARNSALFQRFKAVTPSDRTPLRVEGVLNAQGEVMALLDQQSHLIESPFLAGALSVEPGRVAGLNGERMLGLVNPTEGENPDLFSEPEGYFHWDRASGHFVHQQGHWLLENLRIDVGRTHFEGRALVNADGKHTLNLTRIGPEGQEHKLVLEGSADQIRQLKGN</sequence>
<dbReference type="InterPro" id="IPR052894">
    <property type="entry name" value="AsmA-related"/>
</dbReference>
<dbReference type="PANTHER" id="PTHR30441">
    <property type="entry name" value="DUF748 DOMAIN-CONTAINING PROTEIN"/>
    <property type="match status" value="1"/>
</dbReference>
<dbReference type="PANTHER" id="PTHR30441:SF4">
    <property type="entry name" value="PROTEIN ASMA"/>
    <property type="match status" value="1"/>
</dbReference>
<protein>
    <recommendedName>
        <fullName evidence="3">AsmA family protein</fullName>
    </recommendedName>
</protein>
<organism evidence="1 2">
    <name type="scientific">Magnetofaba australis IT-1</name>
    <dbReference type="NCBI Taxonomy" id="1434232"/>
    <lineage>
        <taxon>Bacteria</taxon>
        <taxon>Pseudomonadati</taxon>
        <taxon>Pseudomonadota</taxon>
        <taxon>Magnetococcia</taxon>
        <taxon>Magnetococcales</taxon>
        <taxon>Magnetococcaceae</taxon>
        <taxon>Magnetofaba</taxon>
    </lineage>
</organism>
<dbReference type="OrthoDB" id="8478601at2"/>
<gene>
    <name evidence="1" type="ORF">MAIT1_01919</name>
</gene>
<comment type="caution">
    <text evidence="1">The sequence shown here is derived from an EMBL/GenBank/DDBJ whole genome shotgun (WGS) entry which is preliminary data.</text>
</comment>
<dbReference type="Proteomes" id="UP000194003">
    <property type="component" value="Unassembled WGS sequence"/>
</dbReference>